<dbReference type="GO" id="GO:0046592">
    <property type="term" value="F:polyamine oxidase activity"/>
    <property type="evidence" value="ECO:0007669"/>
    <property type="project" value="TreeGrafter"/>
</dbReference>
<proteinExistence type="predicted"/>
<dbReference type="InterPro" id="IPR002937">
    <property type="entry name" value="Amino_oxidase"/>
</dbReference>
<dbReference type="SUPFAM" id="SSF51905">
    <property type="entry name" value="FAD/NAD(P)-binding domain"/>
    <property type="match status" value="1"/>
</dbReference>
<name>A0A8K0CW38_IGNLU</name>
<evidence type="ECO:0000259" key="1">
    <source>
        <dbReference type="Pfam" id="PF01593"/>
    </source>
</evidence>
<dbReference type="EMBL" id="VTPC01006779">
    <property type="protein sequence ID" value="KAF2894669.1"/>
    <property type="molecule type" value="Genomic_DNA"/>
</dbReference>
<gene>
    <name evidence="2" type="ORF">ILUMI_11503</name>
</gene>
<dbReference type="PANTHER" id="PTHR10742:SF398">
    <property type="entry name" value="AMINE OXIDASE DOMAIN-CONTAINING PROTEIN-RELATED"/>
    <property type="match status" value="1"/>
</dbReference>
<dbReference type="InterPro" id="IPR036188">
    <property type="entry name" value="FAD/NAD-bd_sf"/>
</dbReference>
<sequence>MWKQGGYNTILDILMKKYPNPQEQLPIEEKILLNKEVNKIVWEKTSENSKNVFIETSDGSVFAADYLIFTPSLGVLKNTHRNLFVPHLPEDKINAISKLGMGAISKISMHFPERWWPTADSINFIFVWSEEDKELIMKEFPFGPTEGGKTWLSNVLSVVSTHENSNILTAWCGGEFIPEIEKLNDTLITDGVMYIFNKFLGDKYNITRPDAILRNNWYENPHFRGTYSYETVESHKEGVSQELILAKPLKTSDGQEVVLFAGEATHPIYYSTVHGAIETGFREAQRIIDMHQ</sequence>
<dbReference type="Gene3D" id="3.50.50.60">
    <property type="entry name" value="FAD/NAD(P)-binding domain"/>
    <property type="match status" value="2"/>
</dbReference>
<dbReference type="Proteomes" id="UP000801492">
    <property type="component" value="Unassembled WGS sequence"/>
</dbReference>
<protein>
    <recommendedName>
        <fullName evidence="1">Amine oxidase domain-containing protein</fullName>
    </recommendedName>
</protein>
<dbReference type="OrthoDB" id="5046242at2759"/>
<evidence type="ECO:0000313" key="3">
    <source>
        <dbReference type="Proteomes" id="UP000801492"/>
    </source>
</evidence>
<evidence type="ECO:0000313" key="2">
    <source>
        <dbReference type="EMBL" id="KAF2894669.1"/>
    </source>
</evidence>
<dbReference type="PANTHER" id="PTHR10742">
    <property type="entry name" value="FLAVIN MONOAMINE OXIDASE"/>
    <property type="match status" value="1"/>
</dbReference>
<keyword evidence="3" id="KW-1185">Reference proteome</keyword>
<dbReference type="Pfam" id="PF01593">
    <property type="entry name" value="Amino_oxidase"/>
    <property type="match status" value="1"/>
</dbReference>
<dbReference type="SUPFAM" id="SSF54373">
    <property type="entry name" value="FAD-linked reductases, C-terminal domain"/>
    <property type="match status" value="1"/>
</dbReference>
<feature type="domain" description="Amine oxidase" evidence="1">
    <location>
        <begin position="28"/>
        <end position="288"/>
    </location>
</feature>
<comment type="caution">
    <text evidence="2">The sequence shown here is derived from an EMBL/GenBank/DDBJ whole genome shotgun (WGS) entry which is preliminary data.</text>
</comment>
<dbReference type="InterPro" id="IPR050281">
    <property type="entry name" value="Flavin_monoamine_oxidase"/>
</dbReference>
<dbReference type="AlphaFoldDB" id="A0A8K0CW38"/>
<organism evidence="2 3">
    <name type="scientific">Ignelater luminosus</name>
    <name type="common">Cucubano</name>
    <name type="synonym">Pyrophorus luminosus</name>
    <dbReference type="NCBI Taxonomy" id="2038154"/>
    <lineage>
        <taxon>Eukaryota</taxon>
        <taxon>Metazoa</taxon>
        <taxon>Ecdysozoa</taxon>
        <taxon>Arthropoda</taxon>
        <taxon>Hexapoda</taxon>
        <taxon>Insecta</taxon>
        <taxon>Pterygota</taxon>
        <taxon>Neoptera</taxon>
        <taxon>Endopterygota</taxon>
        <taxon>Coleoptera</taxon>
        <taxon>Polyphaga</taxon>
        <taxon>Elateriformia</taxon>
        <taxon>Elateroidea</taxon>
        <taxon>Elateridae</taxon>
        <taxon>Agrypninae</taxon>
        <taxon>Pyrophorini</taxon>
        <taxon>Ignelater</taxon>
    </lineage>
</organism>
<reference evidence="2" key="1">
    <citation type="submission" date="2019-08" db="EMBL/GenBank/DDBJ databases">
        <title>The genome of the North American firefly Photinus pyralis.</title>
        <authorList>
            <consortium name="Photinus pyralis genome working group"/>
            <person name="Fallon T.R."/>
            <person name="Sander Lower S.E."/>
            <person name="Weng J.-K."/>
        </authorList>
    </citation>
    <scope>NUCLEOTIDE SEQUENCE</scope>
    <source>
        <strain evidence="2">TRF0915ILg1</strain>
        <tissue evidence="2">Whole body</tissue>
    </source>
</reference>
<accession>A0A8K0CW38</accession>